<keyword evidence="3" id="KW-1185">Reference proteome</keyword>
<accession>A0A090Q4L0</accession>
<dbReference type="RefSeq" id="WP_084692647.1">
    <property type="nucleotide sequence ID" value="NZ_BBML01000008.1"/>
</dbReference>
<sequence length="208" mass="24719">MKYYLYSLIGLLMMTSCKREKQEVLDVFDNINKETEFENSKYDRDYLVMFKDSAIAHPETYAVAQINAEEFHYKTTQLIEQLEHVKNEIDNFIGEVDNYEMMDKLVNPVFFSNDSLNSTSIYLKQIISDYYTSVEDQIYFFADIEKKVQSSFNLEPVIDVEGEKKEWVDYHFKDFPSIVAKVKISQLQETAIQIEREYYEALMKKPKF</sequence>
<dbReference type="AlphaFoldDB" id="A0A090Q4L0"/>
<dbReference type="Proteomes" id="UP000029221">
    <property type="component" value="Unassembled WGS sequence"/>
</dbReference>
<evidence type="ECO:0000313" key="3">
    <source>
        <dbReference type="Proteomes" id="UP000029221"/>
    </source>
</evidence>
<dbReference type="PROSITE" id="PS51257">
    <property type="entry name" value="PROKAR_LIPOPROTEIN"/>
    <property type="match status" value="1"/>
</dbReference>
<reference evidence="2" key="1">
    <citation type="journal article" date="2014" name="Genome Announc.">
        <title>Draft Genome Sequences of Marine Flavobacterium Nonlabens Strains NR17, NR24, NR27, NR32, NR33, and Ara13.</title>
        <authorList>
            <person name="Nakanishi M."/>
            <person name="Meirelles P."/>
            <person name="Suzuki R."/>
            <person name="Takatani N."/>
            <person name="Mino S."/>
            <person name="Suda W."/>
            <person name="Oshima K."/>
            <person name="Hattori M."/>
            <person name="Ohkuma M."/>
            <person name="Hosokawa M."/>
            <person name="Miyashita K."/>
            <person name="Thompson F.L."/>
            <person name="Niwa A."/>
            <person name="Sawabe T."/>
            <person name="Sawabe T."/>
        </authorList>
    </citation>
    <scope>NUCLEOTIDE SEQUENCE [LARGE SCALE GENOMIC DNA]</scope>
    <source>
        <strain evidence="2">JCM 19294</strain>
    </source>
</reference>
<evidence type="ECO:0000259" key="1">
    <source>
        <dbReference type="Pfam" id="PF12081"/>
    </source>
</evidence>
<dbReference type="eggNOG" id="ENOG502ZYS4">
    <property type="taxonomic scope" value="Bacteria"/>
</dbReference>
<dbReference type="EMBL" id="BBML01000008">
    <property type="protein sequence ID" value="GAK97999.1"/>
    <property type="molecule type" value="Genomic_DNA"/>
</dbReference>
<protein>
    <recommendedName>
        <fullName evidence="1">Gliding motility-associated protein GldM N-terminal domain-containing protein</fullName>
    </recommendedName>
</protein>
<dbReference type="Pfam" id="PF12081">
    <property type="entry name" value="GldM_1st"/>
    <property type="match status" value="1"/>
</dbReference>
<proteinExistence type="predicted"/>
<dbReference type="InterPro" id="IPR022720">
    <property type="entry name" value="Motility-assoc_prot_GldM_N"/>
</dbReference>
<comment type="caution">
    <text evidence="2">The sequence shown here is derived from an EMBL/GenBank/DDBJ whole genome shotgun (WGS) entry which is preliminary data.</text>
</comment>
<evidence type="ECO:0000313" key="2">
    <source>
        <dbReference type="EMBL" id="GAK97999.1"/>
    </source>
</evidence>
<gene>
    <name evidence="2" type="ORF">JCM19294_1621</name>
</gene>
<dbReference type="STRING" id="319236.BST91_00885"/>
<feature type="domain" description="Gliding motility-associated protein GldM N-terminal" evidence="1">
    <location>
        <begin position="23"/>
        <end position="204"/>
    </location>
</feature>
<name>A0A090Q4L0_9FLAO</name>
<organism evidence="2 3">
    <name type="scientific">Nonlabens tegetincola</name>
    <dbReference type="NCBI Taxonomy" id="323273"/>
    <lineage>
        <taxon>Bacteria</taxon>
        <taxon>Pseudomonadati</taxon>
        <taxon>Bacteroidota</taxon>
        <taxon>Flavobacteriia</taxon>
        <taxon>Flavobacteriales</taxon>
        <taxon>Flavobacteriaceae</taxon>
        <taxon>Nonlabens</taxon>
    </lineage>
</organism>